<protein>
    <recommendedName>
        <fullName evidence="4">Homocitrate synthase</fullName>
    </recommendedName>
</protein>
<dbReference type="Gene3D" id="3.20.20.70">
    <property type="entry name" value="Aldolase class I"/>
    <property type="match status" value="1"/>
</dbReference>
<sequence length="448" mass="49812">MSSMQALENARAIVAQADAKLEKLRAIEPYLIDLSLRENPVGSNIGQTLEDKLKILPKLREFGFKNISLGTLDYDMPDELEVDDDFMRQLHKRGVDMTGCFAFTALGRIEHGVFTPDPSQRKLKDYGVPNTVHEIYLSKDGMCEYGKYDLATLCRTLPASIRWLRENIRGDHGSAPRIFINIVDGCDAFAGNIEDTCKVLALLAEQPIEGVTIEDDRGTFLPFLVGAYVKVIRQFLPPPFKVLVHIHGGAGYENASVIEALLNGADGIWGGLPKRAATIGHASIGELLANLARLGNPHVERYGMEQLLPLATHLQELDDMAPVPNDLPVLGHNAYRLTFSGFRQKRDRFMDLVPEAIGGKYGYRVCAVISDPEVIARRLSEVTGRTVDHFPEKVTRQMICLMRRDLRAGLRIDYDKPPQLLQLYERAARDSEPRNPPSAAADHASTVS</sequence>
<reference evidence="3" key="1">
    <citation type="journal article" date="2019" name="Int. J. Syst. Evol. Microbiol.">
        <title>The Global Catalogue of Microorganisms (GCM) 10K type strain sequencing project: providing services to taxonomists for standard genome sequencing and annotation.</title>
        <authorList>
            <consortium name="The Broad Institute Genomics Platform"/>
            <consortium name="The Broad Institute Genome Sequencing Center for Infectious Disease"/>
            <person name="Wu L."/>
            <person name="Ma J."/>
        </authorList>
    </citation>
    <scope>NUCLEOTIDE SEQUENCE [LARGE SCALE GENOMIC DNA]</scope>
    <source>
        <strain evidence="3">NBRC 111980</strain>
    </source>
</reference>
<dbReference type="InterPro" id="IPR013785">
    <property type="entry name" value="Aldolase_TIM"/>
</dbReference>
<dbReference type="SUPFAM" id="SSF51569">
    <property type="entry name" value="Aldolase"/>
    <property type="match status" value="1"/>
</dbReference>
<dbReference type="RefSeq" id="WP_284323207.1">
    <property type="nucleotide sequence ID" value="NZ_BSOB01000062.1"/>
</dbReference>
<evidence type="ECO:0000256" key="1">
    <source>
        <dbReference type="SAM" id="MobiDB-lite"/>
    </source>
</evidence>
<comment type="caution">
    <text evidence="2">The sequence shown here is derived from an EMBL/GenBank/DDBJ whole genome shotgun (WGS) entry which is preliminary data.</text>
</comment>
<accession>A0ABQ5XW10</accession>
<keyword evidence="3" id="KW-1185">Reference proteome</keyword>
<feature type="region of interest" description="Disordered" evidence="1">
    <location>
        <begin position="427"/>
        <end position="448"/>
    </location>
</feature>
<dbReference type="EMBL" id="BSOB01000062">
    <property type="protein sequence ID" value="GLQ95517.1"/>
    <property type="molecule type" value="Genomic_DNA"/>
</dbReference>
<dbReference type="Proteomes" id="UP001156670">
    <property type="component" value="Unassembled WGS sequence"/>
</dbReference>
<evidence type="ECO:0000313" key="3">
    <source>
        <dbReference type="Proteomes" id="UP001156670"/>
    </source>
</evidence>
<evidence type="ECO:0000313" key="2">
    <source>
        <dbReference type="EMBL" id="GLQ95517.1"/>
    </source>
</evidence>
<name>A0ABQ5XW10_9GAMM</name>
<gene>
    <name evidence="2" type="ORF">GCM10007901_44720</name>
</gene>
<evidence type="ECO:0008006" key="4">
    <source>
        <dbReference type="Google" id="ProtNLM"/>
    </source>
</evidence>
<proteinExistence type="predicted"/>
<organism evidence="2 3">
    <name type="scientific">Dyella acidisoli</name>
    <dbReference type="NCBI Taxonomy" id="1867834"/>
    <lineage>
        <taxon>Bacteria</taxon>
        <taxon>Pseudomonadati</taxon>
        <taxon>Pseudomonadota</taxon>
        <taxon>Gammaproteobacteria</taxon>
        <taxon>Lysobacterales</taxon>
        <taxon>Rhodanobacteraceae</taxon>
        <taxon>Dyella</taxon>
    </lineage>
</organism>